<protein>
    <submittedName>
        <fullName evidence="1">Exo-alpha-sialidase</fullName>
    </submittedName>
</protein>
<sequence length="338" mass="36000">MTDSVDFCCIVAPKGAGEARIPGLVTLADERTVLFFDERPAPASGTGSDFNGLTMASDLPNPNRILWMEREGSGRWSESHPLPAGGPPVSSDACVGVDGDGLMHLAFASTDGRVGYMDSRAGGERLRAWWAWGSGPEDFAYVDMTDELYELTGADALFATSGGTVALDGAVALPYVVRVGDETHVRVAYARAGRLVGAADPLVGDGGVLLDETTLSVWDGRLVANCRLQGFEGRGSGARFLAWGDGRTWAGGRLWELDDPGCNARMIGALFVHPGRMDTRACGEIVRLTPPWEGEVYAEVVATFGEGAFGYSDATVDGDEAVVVFERDRGLWEATVRR</sequence>
<dbReference type="Proteomes" id="UP000424490">
    <property type="component" value="Chromosome"/>
</dbReference>
<dbReference type="AlphaFoldDB" id="A0A857A904"/>
<dbReference type="RefSeq" id="WP_004565607.1">
    <property type="nucleotide sequence ID" value="NZ_CP046315.1"/>
</dbReference>
<name>A0A857A904_9ACTO</name>
<dbReference type="EMBL" id="CP046315">
    <property type="protein sequence ID" value="QGS11649.1"/>
    <property type="molecule type" value="Genomic_DNA"/>
</dbReference>
<evidence type="ECO:0000313" key="2">
    <source>
        <dbReference type="Proteomes" id="UP000424490"/>
    </source>
</evidence>
<dbReference type="CDD" id="cd15482">
    <property type="entry name" value="Sialidase_non-viral"/>
    <property type="match status" value="1"/>
</dbReference>
<dbReference type="SUPFAM" id="SSF50939">
    <property type="entry name" value="Sialidases"/>
    <property type="match status" value="1"/>
</dbReference>
<reference evidence="1 2" key="1">
    <citation type="submission" date="2019-11" db="EMBL/GenBank/DDBJ databases">
        <title>FDA dAtabase for Regulatory Grade micrObial Sequences (FDA-ARGOS): Supporting development and validation of Infectious Disease Dx tests.</title>
        <authorList>
            <person name="Stonesifer R."/>
            <person name="Tallon L."/>
            <person name="Sadzewicz L."/>
            <person name="Vavikolanu K."/>
            <person name="Mehta A."/>
            <person name="Aluvathingal J."/>
            <person name="Nadendla S."/>
            <person name="Myers T."/>
            <person name="Yan Y."/>
            <person name="Sichtig H."/>
        </authorList>
    </citation>
    <scope>NUCLEOTIDE SEQUENCE [LARGE SCALE GENOMIC DNA]</scope>
    <source>
        <strain evidence="1 2">FDAARGOS_732</strain>
    </source>
</reference>
<gene>
    <name evidence="1" type="ORF">FOC40_09690</name>
</gene>
<evidence type="ECO:0000313" key="1">
    <source>
        <dbReference type="EMBL" id="QGS11649.1"/>
    </source>
</evidence>
<dbReference type="Gene3D" id="2.120.10.10">
    <property type="match status" value="1"/>
</dbReference>
<organism evidence="1 2">
    <name type="scientific">Schaalia odontolytica</name>
    <dbReference type="NCBI Taxonomy" id="1660"/>
    <lineage>
        <taxon>Bacteria</taxon>
        <taxon>Bacillati</taxon>
        <taxon>Actinomycetota</taxon>
        <taxon>Actinomycetes</taxon>
        <taxon>Actinomycetales</taxon>
        <taxon>Actinomycetaceae</taxon>
        <taxon>Schaalia</taxon>
    </lineage>
</organism>
<proteinExistence type="predicted"/>
<dbReference type="InterPro" id="IPR036278">
    <property type="entry name" value="Sialidase_sf"/>
</dbReference>
<accession>A0A857A904</accession>